<sequence>MDAGPSQALGIIQREVLRRGHPIATELGMGTPFHDGTVELVEKDAASCIGGKILIGLSSSKERSREELAAAETARSMGIPYGFMCCNYGEFRRPWFRDVIRDSSFLFTVCESDAQAAKEFAPKATIVGSGNPVWASFFEWPMSRDEVRSRLGIAPDEKLILCSGTKVVDINLAQWESVAHAAKRLRNLKLRVLLSRHPGEQNPPNDRYSEFVLNPAIQFLSGLNTSQALCGADVLISGHSLTGIESACKRIPMIDFVSDAEEVEWRRLSGSNDWPPAEQGASILARDASYLAATMRELLNTESPMAIIMRAAQEQSFSLEAVQGATKKIVDTLLDT</sequence>
<evidence type="ECO:0008006" key="3">
    <source>
        <dbReference type="Google" id="ProtNLM"/>
    </source>
</evidence>
<reference evidence="1 2" key="1">
    <citation type="journal article" date="2016" name="Nat. Commun.">
        <title>Thousands of microbial genomes shed light on interconnected biogeochemical processes in an aquifer system.</title>
        <authorList>
            <person name="Anantharaman K."/>
            <person name="Brown C.T."/>
            <person name="Hug L.A."/>
            <person name="Sharon I."/>
            <person name="Castelle C.J."/>
            <person name="Probst A.J."/>
            <person name="Thomas B.C."/>
            <person name="Singh A."/>
            <person name="Wilkins M.J."/>
            <person name="Karaoz U."/>
            <person name="Brodie E.L."/>
            <person name="Williams K.H."/>
            <person name="Hubbard S.S."/>
            <person name="Banfield J.F."/>
        </authorList>
    </citation>
    <scope>NUCLEOTIDE SEQUENCE [LARGE SCALE GENOMIC DNA]</scope>
</reference>
<dbReference type="EMBL" id="MFKU01000016">
    <property type="protein sequence ID" value="OGG48239.1"/>
    <property type="molecule type" value="Genomic_DNA"/>
</dbReference>
<evidence type="ECO:0000313" key="1">
    <source>
        <dbReference type="EMBL" id="OGG48239.1"/>
    </source>
</evidence>
<comment type="caution">
    <text evidence="1">The sequence shown here is derived from an EMBL/GenBank/DDBJ whole genome shotgun (WGS) entry which is preliminary data.</text>
</comment>
<protein>
    <recommendedName>
        <fullName evidence="3">UDP-N-acetylglucosamine 2-epimerase domain-containing protein</fullName>
    </recommendedName>
</protein>
<accession>A0A1F6CGC1</accession>
<name>A0A1F6CGC1_9BACT</name>
<dbReference type="AlphaFoldDB" id="A0A1F6CGC1"/>
<dbReference type="SUPFAM" id="SSF53756">
    <property type="entry name" value="UDP-Glycosyltransferase/glycogen phosphorylase"/>
    <property type="match status" value="1"/>
</dbReference>
<organism evidence="1 2">
    <name type="scientific">Candidatus Kaiserbacteria bacterium RIFCSPHIGHO2_01_FULL_53_31</name>
    <dbReference type="NCBI Taxonomy" id="1798481"/>
    <lineage>
        <taxon>Bacteria</taxon>
        <taxon>Candidatus Kaiseribacteriota</taxon>
    </lineage>
</organism>
<evidence type="ECO:0000313" key="2">
    <source>
        <dbReference type="Proteomes" id="UP000178815"/>
    </source>
</evidence>
<dbReference type="Proteomes" id="UP000178815">
    <property type="component" value="Unassembled WGS sequence"/>
</dbReference>
<proteinExistence type="predicted"/>
<gene>
    <name evidence="1" type="ORF">A2678_01490</name>
</gene>